<accession>K2JVJ2</accession>
<feature type="non-terminal residue" evidence="1">
    <location>
        <position position="1"/>
    </location>
</feature>
<reference evidence="1 2" key="1">
    <citation type="journal article" date="2012" name="J. Bacteriol.">
        <title>Genome Sequence of Idiomarina xiamenensis Type Strain 10-D-4.</title>
        <authorList>
            <person name="Lai Q."/>
            <person name="Wang L."/>
            <person name="Wang W."/>
            <person name="Shao Z."/>
        </authorList>
    </citation>
    <scope>NUCLEOTIDE SEQUENCE [LARGE SCALE GENOMIC DNA]</scope>
    <source>
        <strain evidence="1 2">10-D-4</strain>
    </source>
</reference>
<dbReference type="EMBL" id="AMRG01000039">
    <property type="protein sequence ID" value="EKE78577.1"/>
    <property type="molecule type" value="Genomic_DNA"/>
</dbReference>
<evidence type="ECO:0000313" key="2">
    <source>
        <dbReference type="Proteomes" id="UP000014115"/>
    </source>
</evidence>
<keyword evidence="2" id="KW-1185">Reference proteome</keyword>
<dbReference type="Proteomes" id="UP000014115">
    <property type="component" value="Unassembled WGS sequence"/>
</dbReference>
<comment type="caution">
    <text evidence="1">The sequence shown here is derived from an EMBL/GenBank/DDBJ whole genome shotgun (WGS) entry which is preliminary data.</text>
</comment>
<sequence>NRGSNPLGDAIKAAQAVFLLLLLQLLKFQEVPSYVSVFFLIHLKTANMNHQNNPFANPEFARHYARQHHGASF</sequence>
<gene>
    <name evidence="1" type="ORF">A10D4_13356</name>
</gene>
<organism evidence="1 2">
    <name type="scientific">Idiomarina xiamenensis 10-D-4</name>
    <dbReference type="NCBI Taxonomy" id="740709"/>
    <lineage>
        <taxon>Bacteria</taxon>
        <taxon>Pseudomonadati</taxon>
        <taxon>Pseudomonadota</taxon>
        <taxon>Gammaproteobacteria</taxon>
        <taxon>Alteromonadales</taxon>
        <taxon>Idiomarinaceae</taxon>
        <taxon>Idiomarina</taxon>
    </lineage>
</organism>
<proteinExistence type="predicted"/>
<evidence type="ECO:0000313" key="1">
    <source>
        <dbReference type="EMBL" id="EKE78577.1"/>
    </source>
</evidence>
<name>K2JVJ2_9GAMM</name>
<dbReference type="RefSeq" id="WP_008490122.1">
    <property type="nucleotide sequence ID" value="NZ_AMRG01000039.1"/>
</dbReference>
<dbReference type="AlphaFoldDB" id="K2JVJ2"/>
<protein>
    <submittedName>
        <fullName evidence="1">Uncharacterized protein</fullName>
    </submittedName>
</protein>